<comment type="subcellular location">
    <subcellularLocation>
        <location evidence="1 7">Cell membrane</location>
        <topology evidence="1 7">Multi-pass membrane protein</topology>
    </subcellularLocation>
</comment>
<keyword evidence="2 7" id="KW-0813">Transport</keyword>
<accession>A0ABY8QWY7</accession>
<evidence type="ECO:0000256" key="2">
    <source>
        <dbReference type="ARBA" id="ARBA00022448"/>
    </source>
</evidence>
<dbReference type="InterPro" id="IPR000515">
    <property type="entry name" value="MetI-like"/>
</dbReference>
<keyword evidence="10" id="KW-1185">Reference proteome</keyword>
<dbReference type="PANTHER" id="PTHR43005">
    <property type="entry name" value="BLR7065 PROTEIN"/>
    <property type="match status" value="1"/>
</dbReference>
<name>A0ABY8QWY7_9MICO</name>
<dbReference type="PANTHER" id="PTHR43005:SF1">
    <property type="entry name" value="SPERMIDINE_PUTRESCINE TRANSPORT SYSTEM PERMEASE PROTEIN"/>
    <property type="match status" value="1"/>
</dbReference>
<gene>
    <name evidence="9" type="ORF">LWF01_07195</name>
</gene>
<dbReference type="RefSeq" id="WP_349640356.1">
    <property type="nucleotide sequence ID" value="NZ_CP090958.1"/>
</dbReference>
<dbReference type="PROSITE" id="PS50928">
    <property type="entry name" value="ABC_TM1"/>
    <property type="match status" value="1"/>
</dbReference>
<evidence type="ECO:0000256" key="7">
    <source>
        <dbReference type="RuleBase" id="RU363032"/>
    </source>
</evidence>
<organism evidence="9 10">
    <name type="scientific">Saxibacter everestensis</name>
    <dbReference type="NCBI Taxonomy" id="2909229"/>
    <lineage>
        <taxon>Bacteria</taxon>
        <taxon>Bacillati</taxon>
        <taxon>Actinomycetota</taxon>
        <taxon>Actinomycetes</taxon>
        <taxon>Micrococcales</taxon>
        <taxon>Brevibacteriaceae</taxon>
        <taxon>Saxibacter</taxon>
    </lineage>
</organism>
<dbReference type="SUPFAM" id="SSF161098">
    <property type="entry name" value="MetI-like"/>
    <property type="match status" value="1"/>
</dbReference>
<keyword evidence="3" id="KW-1003">Cell membrane</keyword>
<protein>
    <submittedName>
        <fullName evidence="9">Sugar ABC transporter permease</fullName>
    </submittedName>
</protein>
<dbReference type="CDD" id="cd06261">
    <property type="entry name" value="TM_PBP2"/>
    <property type="match status" value="1"/>
</dbReference>
<dbReference type="Proteomes" id="UP001209083">
    <property type="component" value="Chromosome"/>
</dbReference>
<comment type="similarity">
    <text evidence="7">Belongs to the binding-protein-dependent transport system permease family.</text>
</comment>
<dbReference type="Gene3D" id="1.10.3720.10">
    <property type="entry name" value="MetI-like"/>
    <property type="match status" value="1"/>
</dbReference>
<feature type="transmembrane region" description="Helical" evidence="7">
    <location>
        <begin position="85"/>
        <end position="111"/>
    </location>
</feature>
<keyword evidence="4 7" id="KW-0812">Transmembrane</keyword>
<dbReference type="InterPro" id="IPR035906">
    <property type="entry name" value="MetI-like_sf"/>
</dbReference>
<feature type="domain" description="ABC transmembrane type-1" evidence="8">
    <location>
        <begin position="85"/>
        <end position="298"/>
    </location>
</feature>
<evidence type="ECO:0000313" key="9">
    <source>
        <dbReference type="EMBL" id="WGW13534.1"/>
    </source>
</evidence>
<feature type="transmembrane region" description="Helical" evidence="7">
    <location>
        <begin position="33"/>
        <end position="57"/>
    </location>
</feature>
<proteinExistence type="inferred from homology"/>
<sequence>MISDVGDIARRRTQPPRIRSQETSRTRVRRAMLAPLVILLLLLTIYPTVYAVVASLFSTRQGTPAFVGLGNYIEKFGDPVFQQSIAITLVFTIAAVGLELVLGLAVALVLFDMRGEHRLIRALLLLPMAATPVAVLFGWKVILDPSLGVLNWMIGDVLGLARPDWLGTPGMALGTLIGVDVWQWTPFVMIILFGGLTAVSGEVVEAALIDGAGWWTRLRYVILPALQPYLMVAVLFRGVDALKTFDSIQVLTGGGPGSSTTTINVYAFKQGIQFLDFGSGSAAAIILLIVAMAFGKLASRFMAKEAYA</sequence>
<evidence type="ECO:0000256" key="4">
    <source>
        <dbReference type="ARBA" id="ARBA00022692"/>
    </source>
</evidence>
<dbReference type="EMBL" id="CP090958">
    <property type="protein sequence ID" value="WGW13534.1"/>
    <property type="molecule type" value="Genomic_DNA"/>
</dbReference>
<feature type="transmembrane region" description="Helical" evidence="7">
    <location>
        <begin position="123"/>
        <end position="143"/>
    </location>
</feature>
<keyword evidence="6 7" id="KW-0472">Membrane</keyword>
<feature type="transmembrane region" description="Helical" evidence="7">
    <location>
        <begin position="220"/>
        <end position="239"/>
    </location>
</feature>
<evidence type="ECO:0000256" key="5">
    <source>
        <dbReference type="ARBA" id="ARBA00022989"/>
    </source>
</evidence>
<evidence type="ECO:0000259" key="8">
    <source>
        <dbReference type="PROSITE" id="PS50928"/>
    </source>
</evidence>
<dbReference type="Pfam" id="PF00528">
    <property type="entry name" value="BPD_transp_1"/>
    <property type="match status" value="1"/>
</dbReference>
<evidence type="ECO:0000256" key="6">
    <source>
        <dbReference type="ARBA" id="ARBA00023136"/>
    </source>
</evidence>
<keyword evidence="5 7" id="KW-1133">Transmembrane helix</keyword>
<feature type="transmembrane region" description="Helical" evidence="7">
    <location>
        <begin position="187"/>
        <end position="208"/>
    </location>
</feature>
<evidence type="ECO:0000313" key="10">
    <source>
        <dbReference type="Proteomes" id="UP001209083"/>
    </source>
</evidence>
<feature type="transmembrane region" description="Helical" evidence="7">
    <location>
        <begin position="274"/>
        <end position="294"/>
    </location>
</feature>
<evidence type="ECO:0000256" key="1">
    <source>
        <dbReference type="ARBA" id="ARBA00004651"/>
    </source>
</evidence>
<reference evidence="9 10" key="1">
    <citation type="submission" date="2023-05" db="EMBL/GenBank/DDBJ databases">
        <title>Lithophilousrod everest ZFBP1038 complete genpme.</title>
        <authorList>
            <person name="Tian M."/>
        </authorList>
    </citation>
    <scope>NUCLEOTIDE SEQUENCE [LARGE SCALE GENOMIC DNA]</scope>
    <source>
        <strain evidence="9 10">ZFBP1038</strain>
    </source>
</reference>
<evidence type="ECO:0000256" key="3">
    <source>
        <dbReference type="ARBA" id="ARBA00022475"/>
    </source>
</evidence>